<comment type="caution">
    <text evidence="9">The sequence shown here is derived from an EMBL/GenBank/DDBJ whole genome shotgun (WGS) entry which is preliminary data.</text>
</comment>
<gene>
    <name evidence="9" type="ORF">D1164_13335</name>
</gene>
<evidence type="ECO:0000313" key="9">
    <source>
        <dbReference type="EMBL" id="RIH64622.1"/>
    </source>
</evidence>
<feature type="transmembrane region" description="Helical" evidence="7">
    <location>
        <begin position="176"/>
        <end position="197"/>
    </location>
</feature>
<keyword evidence="10" id="KW-1185">Reference proteome</keyword>
<dbReference type="EMBL" id="QWET01000009">
    <property type="protein sequence ID" value="RIH64622.1"/>
    <property type="molecule type" value="Genomic_DNA"/>
</dbReference>
<evidence type="ECO:0000256" key="6">
    <source>
        <dbReference type="ARBA" id="ARBA00023136"/>
    </source>
</evidence>
<dbReference type="Pfam" id="PF01545">
    <property type="entry name" value="Cation_efflux"/>
    <property type="match status" value="1"/>
</dbReference>
<proteinExistence type="predicted"/>
<feature type="transmembrane region" description="Helical" evidence="7">
    <location>
        <begin position="111"/>
        <end position="135"/>
    </location>
</feature>
<evidence type="ECO:0000313" key="10">
    <source>
        <dbReference type="Proteomes" id="UP000266441"/>
    </source>
</evidence>
<evidence type="ECO:0000256" key="5">
    <source>
        <dbReference type="ARBA" id="ARBA00023065"/>
    </source>
</evidence>
<organism evidence="9 10">
    <name type="scientific">Mariniphaga sediminis</name>
    <dbReference type="NCBI Taxonomy" id="1628158"/>
    <lineage>
        <taxon>Bacteria</taxon>
        <taxon>Pseudomonadati</taxon>
        <taxon>Bacteroidota</taxon>
        <taxon>Bacteroidia</taxon>
        <taxon>Marinilabiliales</taxon>
        <taxon>Prolixibacteraceae</taxon>
        <taxon>Mariniphaga</taxon>
    </lineage>
</organism>
<feature type="transmembrane region" description="Helical" evidence="7">
    <location>
        <begin position="45"/>
        <end position="66"/>
    </location>
</feature>
<keyword evidence="6 7" id="KW-0472">Membrane</keyword>
<keyword evidence="3 7" id="KW-0812">Transmembrane</keyword>
<dbReference type="InterPro" id="IPR058533">
    <property type="entry name" value="Cation_efflux_TM"/>
</dbReference>
<evidence type="ECO:0000256" key="4">
    <source>
        <dbReference type="ARBA" id="ARBA00022989"/>
    </source>
</evidence>
<keyword evidence="2" id="KW-0813">Transport</keyword>
<evidence type="ECO:0000259" key="8">
    <source>
        <dbReference type="Pfam" id="PF01545"/>
    </source>
</evidence>
<feature type="transmembrane region" description="Helical" evidence="7">
    <location>
        <begin position="12"/>
        <end position="33"/>
    </location>
</feature>
<feature type="transmembrane region" description="Helical" evidence="7">
    <location>
        <begin position="147"/>
        <end position="170"/>
    </location>
</feature>
<feature type="transmembrane region" description="Helical" evidence="7">
    <location>
        <begin position="78"/>
        <end position="99"/>
    </location>
</feature>
<dbReference type="NCBIfam" id="TIGR01297">
    <property type="entry name" value="CDF"/>
    <property type="match status" value="1"/>
</dbReference>
<comment type="subcellular location">
    <subcellularLocation>
        <location evidence="1">Membrane</location>
        <topology evidence="1">Multi-pass membrane protein</topology>
    </subcellularLocation>
</comment>
<dbReference type="GO" id="GO:0005385">
    <property type="term" value="F:zinc ion transmembrane transporter activity"/>
    <property type="evidence" value="ECO:0007669"/>
    <property type="project" value="InterPro"/>
</dbReference>
<dbReference type="PANTHER" id="PTHR45755">
    <property type="match status" value="1"/>
</dbReference>
<dbReference type="OrthoDB" id="9809646at2"/>
<feature type="domain" description="Cation efflux protein transmembrane" evidence="8">
    <location>
        <begin position="15"/>
        <end position="205"/>
    </location>
</feature>
<sequence length="219" mass="24362">MPEHKHEHEKKTFWVVLLTAVTMVVEIIFGLITNSMALLADGIHMGSHVLAIGLSWIAYIVVRKVSKNEKFKGNSDKILSLSGYSSGLMLLLFAFVIMVEAVERFFNPVDIIYREAIFVAIIGLMVNIASAFLLHHDHEHSDHNIRAAYLHVIADALTSLSAILGLTAAMIWDIPFIDTIAAIVSSLVIVRWSVGLLKDSGKALLDMKNARAEHEHHHH</sequence>
<dbReference type="RefSeq" id="WP_119350494.1">
    <property type="nucleotide sequence ID" value="NZ_QWET01000009.1"/>
</dbReference>
<dbReference type="SUPFAM" id="SSF161111">
    <property type="entry name" value="Cation efflux protein transmembrane domain-like"/>
    <property type="match status" value="1"/>
</dbReference>
<dbReference type="InterPro" id="IPR002524">
    <property type="entry name" value="Cation_efflux"/>
</dbReference>
<dbReference type="GO" id="GO:0006882">
    <property type="term" value="P:intracellular zinc ion homeostasis"/>
    <property type="evidence" value="ECO:0007669"/>
    <property type="project" value="InterPro"/>
</dbReference>
<dbReference type="AlphaFoldDB" id="A0A399D1M5"/>
<evidence type="ECO:0000256" key="7">
    <source>
        <dbReference type="SAM" id="Phobius"/>
    </source>
</evidence>
<dbReference type="Proteomes" id="UP000266441">
    <property type="component" value="Unassembled WGS sequence"/>
</dbReference>
<dbReference type="PANTHER" id="PTHR45755:SF4">
    <property type="entry name" value="ZINC TRANSPORTER 7"/>
    <property type="match status" value="1"/>
</dbReference>
<keyword evidence="5" id="KW-0406">Ion transport</keyword>
<evidence type="ECO:0000256" key="1">
    <source>
        <dbReference type="ARBA" id="ARBA00004141"/>
    </source>
</evidence>
<keyword evidence="4 7" id="KW-1133">Transmembrane helix</keyword>
<dbReference type="Gene3D" id="1.20.1510.10">
    <property type="entry name" value="Cation efflux protein transmembrane domain"/>
    <property type="match status" value="1"/>
</dbReference>
<name>A0A399D1M5_9BACT</name>
<evidence type="ECO:0000256" key="3">
    <source>
        <dbReference type="ARBA" id="ARBA00022692"/>
    </source>
</evidence>
<accession>A0A399D1M5</accession>
<dbReference type="GO" id="GO:0016020">
    <property type="term" value="C:membrane"/>
    <property type="evidence" value="ECO:0007669"/>
    <property type="project" value="UniProtKB-SubCell"/>
</dbReference>
<protein>
    <submittedName>
        <fullName evidence="9">Cation transporter</fullName>
    </submittedName>
</protein>
<reference evidence="9 10" key="1">
    <citation type="journal article" date="2015" name="Int. J. Syst. Evol. Microbiol.">
        <title>Mariniphaga sediminis sp. nov., isolated from coastal sediment.</title>
        <authorList>
            <person name="Wang F.Q."/>
            <person name="Shen Q.Y."/>
            <person name="Chen G.J."/>
            <person name="Du Z.J."/>
        </authorList>
    </citation>
    <scope>NUCLEOTIDE SEQUENCE [LARGE SCALE GENOMIC DNA]</scope>
    <source>
        <strain evidence="9 10">SY21</strain>
    </source>
</reference>
<dbReference type="InterPro" id="IPR045316">
    <property type="entry name" value="Msc2-like"/>
</dbReference>
<dbReference type="InterPro" id="IPR027469">
    <property type="entry name" value="Cation_efflux_TMD_sf"/>
</dbReference>
<evidence type="ECO:0000256" key="2">
    <source>
        <dbReference type="ARBA" id="ARBA00022448"/>
    </source>
</evidence>